<dbReference type="AlphaFoldDB" id="A0AAV7SPI5"/>
<accession>A0AAV7SPI5</accession>
<comment type="caution">
    <text evidence="1">The sequence shown here is derived from an EMBL/GenBank/DDBJ whole genome shotgun (WGS) entry which is preliminary data.</text>
</comment>
<sequence>MQGATMDCILLEVSAVGRKLEGMDSAMGSLTAETKFMRLDVAGFQLQVTGLDQRVALVETHIASLADRDQELLYLQSKLIVLEDRSLRDNVHFLGFPENIEGADIHSY</sequence>
<gene>
    <name evidence="1" type="ORF">NDU88_006408</name>
</gene>
<evidence type="ECO:0000313" key="2">
    <source>
        <dbReference type="Proteomes" id="UP001066276"/>
    </source>
</evidence>
<dbReference type="Proteomes" id="UP001066276">
    <property type="component" value="Chromosome 4_2"/>
</dbReference>
<name>A0AAV7SPI5_PLEWA</name>
<organism evidence="1 2">
    <name type="scientific">Pleurodeles waltl</name>
    <name type="common">Iberian ribbed newt</name>
    <dbReference type="NCBI Taxonomy" id="8319"/>
    <lineage>
        <taxon>Eukaryota</taxon>
        <taxon>Metazoa</taxon>
        <taxon>Chordata</taxon>
        <taxon>Craniata</taxon>
        <taxon>Vertebrata</taxon>
        <taxon>Euteleostomi</taxon>
        <taxon>Amphibia</taxon>
        <taxon>Batrachia</taxon>
        <taxon>Caudata</taxon>
        <taxon>Salamandroidea</taxon>
        <taxon>Salamandridae</taxon>
        <taxon>Pleurodelinae</taxon>
        <taxon>Pleurodeles</taxon>
    </lineage>
</organism>
<dbReference type="EMBL" id="JANPWB010000008">
    <property type="protein sequence ID" value="KAJ1165995.1"/>
    <property type="molecule type" value="Genomic_DNA"/>
</dbReference>
<keyword evidence="2" id="KW-1185">Reference proteome</keyword>
<proteinExistence type="predicted"/>
<evidence type="ECO:0000313" key="1">
    <source>
        <dbReference type="EMBL" id="KAJ1165995.1"/>
    </source>
</evidence>
<reference evidence="1" key="1">
    <citation type="journal article" date="2022" name="bioRxiv">
        <title>Sequencing and chromosome-scale assembly of the giantPleurodeles waltlgenome.</title>
        <authorList>
            <person name="Brown T."/>
            <person name="Elewa A."/>
            <person name="Iarovenko S."/>
            <person name="Subramanian E."/>
            <person name="Araus A.J."/>
            <person name="Petzold A."/>
            <person name="Susuki M."/>
            <person name="Suzuki K.-i.T."/>
            <person name="Hayashi T."/>
            <person name="Toyoda A."/>
            <person name="Oliveira C."/>
            <person name="Osipova E."/>
            <person name="Leigh N.D."/>
            <person name="Simon A."/>
            <person name="Yun M.H."/>
        </authorList>
    </citation>
    <scope>NUCLEOTIDE SEQUENCE</scope>
    <source>
        <strain evidence="1">20211129_DDA</strain>
        <tissue evidence="1">Liver</tissue>
    </source>
</reference>
<protein>
    <submittedName>
        <fullName evidence="1">Uncharacterized protein</fullName>
    </submittedName>
</protein>